<sequence>MEDASDVETVEAKQITFEELEGIPDLQPSQNDVESDIYAGEELKESALHSAMLEQRPTGTRSHLFPSDARRKIQWKARFRRVLERYNAPDDSEKGQPVFLDHHYRQIHAMLYSRGPKEEDLRLAWLSLDPVKRSRLWPQLMITTMDRFPESILAVLSATYVEPYPAWYAVADTLKLLAKVALRDKPSVPEELFELIDRLYDTAGSTRAMLPDSVVWHVLEKSTFEQGLQWIKSFDTRVIRVGPQSLLMFAAFFGSRGEYKLALSLLRRAKNEGASTSSQIFSNVGNKILRASMLSPGGYHANSDILRELMEIGVHIQIDSYNALMLNAVEAKDLQTALQIHDLIMAHKLEPDDIHWTIFLQGIKLSDDATLVSRAIDVASEAARTNNIIANQIIHLTALYHY</sequence>
<keyword evidence="2" id="KW-1185">Reference proteome</keyword>
<evidence type="ECO:0000313" key="2">
    <source>
        <dbReference type="Proteomes" id="UP001186974"/>
    </source>
</evidence>
<proteinExistence type="predicted"/>
<organism evidence="1 2">
    <name type="scientific">Coniosporium uncinatum</name>
    <dbReference type="NCBI Taxonomy" id="93489"/>
    <lineage>
        <taxon>Eukaryota</taxon>
        <taxon>Fungi</taxon>
        <taxon>Dikarya</taxon>
        <taxon>Ascomycota</taxon>
        <taxon>Pezizomycotina</taxon>
        <taxon>Dothideomycetes</taxon>
        <taxon>Dothideomycetes incertae sedis</taxon>
        <taxon>Coniosporium</taxon>
    </lineage>
</organism>
<feature type="non-terminal residue" evidence="1">
    <location>
        <position position="402"/>
    </location>
</feature>
<accession>A0ACC3D2H3</accession>
<protein>
    <submittedName>
        <fullName evidence="1">Uncharacterized protein</fullName>
    </submittedName>
</protein>
<name>A0ACC3D2H3_9PEZI</name>
<gene>
    <name evidence="1" type="ORF">LTS18_007485</name>
</gene>
<evidence type="ECO:0000313" key="1">
    <source>
        <dbReference type="EMBL" id="KAK3060884.1"/>
    </source>
</evidence>
<comment type="caution">
    <text evidence="1">The sequence shown here is derived from an EMBL/GenBank/DDBJ whole genome shotgun (WGS) entry which is preliminary data.</text>
</comment>
<dbReference type="EMBL" id="JAWDJW010008221">
    <property type="protein sequence ID" value="KAK3060884.1"/>
    <property type="molecule type" value="Genomic_DNA"/>
</dbReference>
<dbReference type="Proteomes" id="UP001186974">
    <property type="component" value="Unassembled WGS sequence"/>
</dbReference>
<reference evidence="1" key="1">
    <citation type="submission" date="2024-09" db="EMBL/GenBank/DDBJ databases">
        <title>Black Yeasts Isolated from many extreme environments.</title>
        <authorList>
            <person name="Coleine C."/>
            <person name="Stajich J.E."/>
            <person name="Selbmann L."/>
        </authorList>
    </citation>
    <scope>NUCLEOTIDE SEQUENCE</scope>
    <source>
        <strain evidence="1">CCFEE 5737</strain>
    </source>
</reference>